<dbReference type="PANTHER" id="PTHR30146">
    <property type="entry name" value="LACI-RELATED TRANSCRIPTIONAL REPRESSOR"/>
    <property type="match status" value="1"/>
</dbReference>
<name>A0ABY6TKE1_9PAST</name>
<keyword evidence="2" id="KW-0238">DNA-binding</keyword>
<dbReference type="EMBL" id="CABFKI010000008">
    <property type="protein sequence ID" value="VTU08428.1"/>
    <property type="molecule type" value="Genomic_DNA"/>
</dbReference>
<dbReference type="InterPro" id="IPR010982">
    <property type="entry name" value="Lambda_DNA-bd_dom_sf"/>
</dbReference>
<dbReference type="PROSITE" id="PS00356">
    <property type="entry name" value="HTH_LACI_1"/>
    <property type="match status" value="1"/>
</dbReference>
<sequence length="339" mass="37337">MSLYSHLTHRRSTGKVTLADVAKEAGVGTMTVSRALRTPEMVSETIREKIQLAVKKLGYVPNTAARELASASSRNIVVVTSSLLSIENSLILESLQNQLKSSNFQLVILVANEYSWLNKLINNMPLAVILLNLSCPQEEAEWIQNSGIVCLEIGSKHTNTVGINIGIDTKSAVQKVIDYLVSKGYHDIGLLCAQQEQAIFQQYLACWHTALHHHHLNSHQVLHCSDPISFSTGAKLFNDALSSWGKIDAFVFLSDQLACGALFEAQRQHISVPYDVAIIGLGGLECSETTYPKLTTLHIPYAELGQIAGKKLLELLSFPDRDTQNAILLDTYIIKRESA</sequence>
<dbReference type="PANTHER" id="PTHR30146:SF33">
    <property type="entry name" value="TRANSCRIPTIONAL REGULATOR"/>
    <property type="match status" value="1"/>
</dbReference>
<dbReference type="CDD" id="cd01392">
    <property type="entry name" value="HTH_LacI"/>
    <property type="match status" value="1"/>
</dbReference>
<dbReference type="SUPFAM" id="SSF53822">
    <property type="entry name" value="Periplasmic binding protein-like I"/>
    <property type="match status" value="1"/>
</dbReference>
<dbReference type="SMART" id="SM00354">
    <property type="entry name" value="HTH_LACI"/>
    <property type="match status" value="1"/>
</dbReference>
<keyword evidence="3" id="KW-0804">Transcription</keyword>
<gene>
    <name evidence="5" type="primary">purR2</name>
    <name evidence="5" type="ORF">SAMEA1410922_01445</name>
</gene>
<keyword evidence="6" id="KW-1185">Reference proteome</keyword>
<dbReference type="SUPFAM" id="SSF47413">
    <property type="entry name" value="lambda repressor-like DNA-binding domains"/>
    <property type="match status" value="1"/>
</dbReference>
<dbReference type="Pfam" id="PF13377">
    <property type="entry name" value="Peripla_BP_3"/>
    <property type="match status" value="1"/>
</dbReference>
<dbReference type="GeneID" id="86155843"/>
<dbReference type="InterPro" id="IPR000843">
    <property type="entry name" value="HTH_LacI"/>
</dbReference>
<dbReference type="InterPro" id="IPR028082">
    <property type="entry name" value="Peripla_BP_I"/>
</dbReference>
<dbReference type="Pfam" id="PF00356">
    <property type="entry name" value="LacI"/>
    <property type="match status" value="1"/>
</dbReference>
<accession>A0ABY6TKE1</accession>
<protein>
    <submittedName>
        <fullName evidence="5">Transcriptional regulator</fullName>
    </submittedName>
</protein>
<dbReference type="Gene3D" id="1.10.260.40">
    <property type="entry name" value="lambda repressor-like DNA-binding domains"/>
    <property type="match status" value="1"/>
</dbReference>
<proteinExistence type="predicted"/>
<dbReference type="Proteomes" id="UP000308167">
    <property type="component" value="Unassembled WGS sequence"/>
</dbReference>
<evidence type="ECO:0000313" key="5">
    <source>
        <dbReference type="EMBL" id="VTU08428.1"/>
    </source>
</evidence>
<dbReference type="InterPro" id="IPR046335">
    <property type="entry name" value="LacI/GalR-like_sensor"/>
</dbReference>
<dbReference type="Gene3D" id="3.40.50.2300">
    <property type="match status" value="2"/>
</dbReference>
<reference evidence="5 6" key="1">
    <citation type="submission" date="2019-05" db="EMBL/GenBank/DDBJ databases">
        <authorList>
            <consortium name="Pathogen Informatics"/>
        </authorList>
    </citation>
    <scope>NUCLEOTIDE SEQUENCE [LARGE SCALE GENOMIC DNA]</scope>
    <source>
        <strain evidence="5 6">NM319</strain>
    </source>
</reference>
<evidence type="ECO:0000313" key="6">
    <source>
        <dbReference type="Proteomes" id="UP000308167"/>
    </source>
</evidence>
<comment type="caution">
    <text evidence="5">The sequence shown here is derived from an EMBL/GenBank/DDBJ whole genome shotgun (WGS) entry which is preliminary data.</text>
</comment>
<evidence type="ECO:0000256" key="3">
    <source>
        <dbReference type="ARBA" id="ARBA00023163"/>
    </source>
</evidence>
<evidence type="ECO:0000259" key="4">
    <source>
        <dbReference type="PROSITE" id="PS50932"/>
    </source>
</evidence>
<evidence type="ECO:0000256" key="2">
    <source>
        <dbReference type="ARBA" id="ARBA00023125"/>
    </source>
</evidence>
<evidence type="ECO:0000256" key="1">
    <source>
        <dbReference type="ARBA" id="ARBA00023015"/>
    </source>
</evidence>
<dbReference type="RefSeq" id="WP_135710310.1">
    <property type="nucleotide sequence ID" value="NZ_CABFKI010000008.1"/>
</dbReference>
<organism evidence="5 6">
    <name type="scientific">Actinobacillus porcinus</name>
    <dbReference type="NCBI Taxonomy" id="51048"/>
    <lineage>
        <taxon>Bacteria</taxon>
        <taxon>Pseudomonadati</taxon>
        <taxon>Pseudomonadota</taxon>
        <taxon>Gammaproteobacteria</taxon>
        <taxon>Pasteurellales</taxon>
        <taxon>Pasteurellaceae</taxon>
        <taxon>Actinobacillus</taxon>
    </lineage>
</organism>
<dbReference type="PROSITE" id="PS50932">
    <property type="entry name" value="HTH_LACI_2"/>
    <property type="match status" value="1"/>
</dbReference>
<feature type="domain" description="HTH lacI-type" evidence="4">
    <location>
        <begin position="16"/>
        <end position="70"/>
    </location>
</feature>
<keyword evidence="1" id="KW-0805">Transcription regulation</keyword>